<dbReference type="Pfam" id="PF01180">
    <property type="entry name" value="DHO_dh"/>
    <property type="match status" value="1"/>
</dbReference>
<comment type="cofactor">
    <cofactor evidence="16">
        <name>FMN</name>
        <dbReference type="ChEBI" id="CHEBI:58210"/>
    </cofactor>
    <text evidence="16">Binds 1 FMN per subunit.</text>
</comment>
<comment type="pathway">
    <text evidence="2 16">Pyrimidine metabolism; UMP biosynthesis via de novo pathway; orotate from (S)-dihydroorotate (quinone route): step 1/1.</text>
</comment>
<keyword evidence="13 16" id="KW-0496">Mitochondrion</keyword>
<evidence type="ECO:0000256" key="10">
    <source>
        <dbReference type="ARBA" id="ARBA00022946"/>
    </source>
</evidence>
<evidence type="ECO:0000256" key="2">
    <source>
        <dbReference type="ARBA" id="ARBA00005161"/>
    </source>
</evidence>
<evidence type="ECO:0000313" key="18">
    <source>
        <dbReference type="EMBL" id="KAL3663551.1"/>
    </source>
</evidence>
<dbReference type="InterPro" id="IPR013785">
    <property type="entry name" value="Aldolase_TIM"/>
</dbReference>
<comment type="similarity">
    <text evidence="3 16">Belongs to the dihydroorotate dehydrogenase family. Type 2 subfamily.</text>
</comment>
<dbReference type="InterPro" id="IPR001295">
    <property type="entry name" value="Dihydroorotate_DH_CS"/>
</dbReference>
<protein>
    <recommendedName>
        <fullName evidence="5 16">Dihydroorotate dehydrogenase (quinone), mitochondrial</fullName>
        <shortName evidence="16">DHOdehase</shortName>
        <ecNumber evidence="4 16">1.3.5.2</ecNumber>
    </recommendedName>
</protein>
<comment type="caution">
    <text evidence="18">The sequence shown here is derived from an EMBL/GenBank/DDBJ whole genome shotgun (WGS) entry which is preliminary data.</text>
</comment>
<dbReference type="InterPro" id="IPR005720">
    <property type="entry name" value="Dihydroorotate_DH_cat"/>
</dbReference>
<dbReference type="GO" id="GO:0005743">
    <property type="term" value="C:mitochondrial inner membrane"/>
    <property type="evidence" value="ECO:0007669"/>
    <property type="project" value="UniProtKB-SubCell"/>
</dbReference>
<evidence type="ECO:0000259" key="17">
    <source>
        <dbReference type="Pfam" id="PF01180"/>
    </source>
</evidence>
<dbReference type="CDD" id="cd04738">
    <property type="entry name" value="DHOD_2_like"/>
    <property type="match status" value="1"/>
</dbReference>
<keyword evidence="19" id="KW-1185">Reference proteome</keyword>
<evidence type="ECO:0000256" key="9">
    <source>
        <dbReference type="ARBA" id="ARBA00022792"/>
    </source>
</evidence>
<dbReference type="Proteomes" id="UP001632037">
    <property type="component" value="Unassembled WGS sequence"/>
</dbReference>
<evidence type="ECO:0000256" key="8">
    <source>
        <dbReference type="ARBA" id="ARBA00022692"/>
    </source>
</evidence>
<evidence type="ECO:0000256" key="4">
    <source>
        <dbReference type="ARBA" id="ARBA00012791"/>
    </source>
</evidence>
<dbReference type="GO" id="GO:0106430">
    <property type="term" value="F:dihydroorotate dehydrogenase (quinone) activity"/>
    <property type="evidence" value="ECO:0007669"/>
    <property type="project" value="UniProtKB-EC"/>
</dbReference>
<dbReference type="EMBL" id="JBIMZQ010000027">
    <property type="protein sequence ID" value="KAL3663551.1"/>
    <property type="molecule type" value="Genomic_DNA"/>
</dbReference>
<accession>A0ABD3FCX0</accession>
<dbReference type="Gene3D" id="3.20.20.70">
    <property type="entry name" value="Aldolase class I"/>
    <property type="match status" value="1"/>
</dbReference>
<dbReference type="FunFam" id="3.20.20.70:FF:000066">
    <property type="entry name" value="Dihydroorotate dehydrogenase (quinone), mitochondrial"/>
    <property type="match status" value="1"/>
</dbReference>
<dbReference type="NCBIfam" id="NF003645">
    <property type="entry name" value="PRK05286.1-2"/>
    <property type="match status" value="1"/>
</dbReference>
<evidence type="ECO:0000256" key="3">
    <source>
        <dbReference type="ARBA" id="ARBA00005359"/>
    </source>
</evidence>
<dbReference type="AlphaFoldDB" id="A0ABD3FCX0"/>
<name>A0ABD3FCX0_9STRA</name>
<dbReference type="EC" id="1.3.5.2" evidence="4 16"/>
<reference evidence="18 19" key="1">
    <citation type="submission" date="2024-09" db="EMBL/GenBank/DDBJ databases">
        <title>Genome sequencing and assembly of Phytophthora oleae, isolate VK10A, causative agent of rot of olive drupes.</title>
        <authorList>
            <person name="Conti Taguali S."/>
            <person name="Riolo M."/>
            <person name="La Spada F."/>
            <person name="Cacciola S.O."/>
            <person name="Dionisio G."/>
        </authorList>
    </citation>
    <scope>NUCLEOTIDE SEQUENCE [LARGE SCALE GENOMIC DNA]</scope>
    <source>
        <strain evidence="18 19">VK10A</strain>
    </source>
</reference>
<feature type="domain" description="Dihydroorotate dehydrogenase catalytic" evidence="17">
    <location>
        <begin position="102"/>
        <end position="406"/>
    </location>
</feature>
<dbReference type="NCBIfam" id="TIGR01036">
    <property type="entry name" value="pyrD_sub2"/>
    <property type="match status" value="1"/>
</dbReference>
<evidence type="ECO:0000256" key="16">
    <source>
        <dbReference type="RuleBase" id="RU361255"/>
    </source>
</evidence>
<keyword evidence="10" id="KW-0809">Transit peptide</keyword>
<keyword evidence="12 16" id="KW-0560">Oxidoreductase</keyword>
<dbReference type="PROSITE" id="PS00912">
    <property type="entry name" value="DHODEHASE_2"/>
    <property type="match status" value="1"/>
</dbReference>
<sequence>MRAATTFRRAARCAQTASFSTAAGSSSGFHTAAYVAVGTGAAAAVVAAANGVVPHEWVIRQLAEPMMPVVRLFDPETAHKIAVQCARFGLTPKDTETDPELLHVKALGLEFTNPLGIAAGFDKDAEAMEGMLDMGFGCVEIGSVTPKPQPGNPQPRVFRLYEDRGVINRYGFNSKGLEHVGARLERYVDSRVKRQGNGHRAGVLGVNLGKNKLTEDAASDYVQGVHALAKYADYLVVNVSSPNTPGLRTLQGKIQLQNLLVRVLKARDEVVAQEKRNIPLLVKIAPDLTEDDKQDIADVALDLKLDGLVVSNTTLSRPDTLKGAAKVETGGLSGLPVRDMSTKVLGDMYKLTEGKIPLIGVGGVSTGQDAYDKIRAGASLVQMYSCLIYESPLAVPRAKKELTALLRRDGYENVADAVGAAHK</sequence>
<evidence type="ECO:0000256" key="7">
    <source>
        <dbReference type="ARBA" id="ARBA00022643"/>
    </source>
</evidence>
<dbReference type="PANTHER" id="PTHR48109:SF4">
    <property type="entry name" value="DIHYDROOROTATE DEHYDROGENASE (QUINONE), MITOCHONDRIAL"/>
    <property type="match status" value="1"/>
</dbReference>
<evidence type="ECO:0000256" key="6">
    <source>
        <dbReference type="ARBA" id="ARBA00022630"/>
    </source>
</evidence>
<comment type="subcellular location">
    <subcellularLocation>
        <location evidence="1 16">Mitochondrion inner membrane</location>
        <topology evidence="1 16">Single-pass membrane protein</topology>
    </subcellularLocation>
</comment>
<evidence type="ECO:0000256" key="14">
    <source>
        <dbReference type="ARBA" id="ARBA00023136"/>
    </source>
</evidence>
<evidence type="ECO:0000256" key="5">
    <source>
        <dbReference type="ARBA" id="ARBA00017599"/>
    </source>
</evidence>
<evidence type="ECO:0000256" key="12">
    <source>
        <dbReference type="ARBA" id="ARBA00023002"/>
    </source>
</evidence>
<keyword evidence="7 16" id="KW-0288">FMN</keyword>
<dbReference type="PANTHER" id="PTHR48109">
    <property type="entry name" value="DIHYDROOROTATE DEHYDROGENASE (QUINONE), MITOCHONDRIAL-RELATED"/>
    <property type="match status" value="1"/>
</dbReference>
<keyword evidence="9 16" id="KW-0999">Mitochondrion inner membrane</keyword>
<dbReference type="NCBIfam" id="NF003652">
    <property type="entry name" value="PRK05286.2-5"/>
    <property type="match status" value="1"/>
</dbReference>
<proteinExistence type="inferred from homology"/>
<evidence type="ECO:0000256" key="11">
    <source>
        <dbReference type="ARBA" id="ARBA00022989"/>
    </source>
</evidence>
<comment type="catalytic activity">
    <reaction evidence="15 16">
        <text>(S)-dihydroorotate + a quinone = orotate + a quinol</text>
        <dbReference type="Rhea" id="RHEA:30187"/>
        <dbReference type="ChEBI" id="CHEBI:24646"/>
        <dbReference type="ChEBI" id="CHEBI:30839"/>
        <dbReference type="ChEBI" id="CHEBI:30864"/>
        <dbReference type="ChEBI" id="CHEBI:132124"/>
        <dbReference type="EC" id="1.3.5.2"/>
    </reaction>
</comment>
<keyword evidence="8" id="KW-0812">Transmembrane</keyword>
<organism evidence="18 19">
    <name type="scientific">Phytophthora oleae</name>
    <dbReference type="NCBI Taxonomy" id="2107226"/>
    <lineage>
        <taxon>Eukaryota</taxon>
        <taxon>Sar</taxon>
        <taxon>Stramenopiles</taxon>
        <taxon>Oomycota</taxon>
        <taxon>Peronosporomycetes</taxon>
        <taxon>Peronosporales</taxon>
        <taxon>Peronosporaceae</taxon>
        <taxon>Phytophthora</taxon>
    </lineage>
</organism>
<keyword evidence="14" id="KW-0472">Membrane</keyword>
<dbReference type="PROSITE" id="PS00911">
    <property type="entry name" value="DHODEHASE_1"/>
    <property type="match status" value="1"/>
</dbReference>
<gene>
    <name evidence="18" type="ORF">V7S43_011438</name>
</gene>
<dbReference type="InterPro" id="IPR005719">
    <property type="entry name" value="Dihydroorotate_DH_2"/>
</dbReference>
<evidence type="ECO:0000256" key="13">
    <source>
        <dbReference type="ARBA" id="ARBA00023128"/>
    </source>
</evidence>
<evidence type="ECO:0000313" key="19">
    <source>
        <dbReference type="Proteomes" id="UP001632037"/>
    </source>
</evidence>
<keyword evidence="11" id="KW-1133">Transmembrane helix</keyword>
<dbReference type="SUPFAM" id="SSF51395">
    <property type="entry name" value="FMN-linked oxidoreductases"/>
    <property type="match status" value="1"/>
</dbReference>
<dbReference type="InterPro" id="IPR050074">
    <property type="entry name" value="DHO_dehydrogenase"/>
</dbReference>
<keyword evidence="6 16" id="KW-0285">Flavoprotein</keyword>
<evidence type="ECO:0000256" key="1">
    <source>
        <dbReference type="ARBA" id="ARBA00004434"/>
    </source>
</evidence>
<evidence type="ECO:0000256" key="15">
    <source>
        <dbReference type="ARBA" id="ARBA00048639"/>
    </source>
</evidence>